<evidence type="ECO:0000259" key="5">
    <source>
        <dbReference type="PROSITE" id="PS50240"/>
    </source>
</evidence>
<protein>
    <submittedName>
        <fullName evidence="6">Ag5</fullName>
    </submittedName>
</protein>
<sequence>MARSRPLWIVFVCLFATAALGLELTLDPDELVKAQRESHGGFYFYDSNGATLMFNRSLFVYRENIYDGWSRWSECSPHTCLEHRYRRCVDDSYTQPVNYLTSSARICPFKYIAEERPCEDKSNCIINSKPSEELTRMQEKCGIRGSFDKNTAKPSRRRWKDMDDDEADDAEAEERGEYESERLPYSLKILGGKSAKSKSWPWHVGIYKAANYNASEGLTRLKSENIICGGTLITPRWVLTAAHCLKPIFGSSNALPFGIPAPLNTDEMKPIFLLVRAGDTVLEGTRTRNEQESDHVVAWSSFIRIGLPNVLISPFDVALLRLETPVNIESDGAGVACVPKNADATPAEDAVCFSVGWGEKSRPISKPRRRRPTFFNPFFWPFGRLWERRPQRPTSLNEIRVSIDPPEKRFHHDDENEAQICAGSSNKGVCAGDTGGGLFCRNEEDGRWYVYGVMGSGPTQYCKSRRWLYNSVGSVIQWINRYAV</sequence>
<feature type="compositionally biased region" description="Acidic residues" evidence="3">
    <location>
        <begin position="162"/>
        <end position="172"/>
    </location>
</feature>
<dbReference type="InterPro" id="IPR051487">
    <property type="entry name" value="Ser/Thr_Proteases_Immune/Dev"/>
</dbReference>
<dbReference type="PRINTS" id="PR00722">
    <property type="entry name" value="CHYMOTRYPSIN"/>
</dbReference>
<feature type="chain" id="PRO_5002644630" evidence="4">
    <location>
        <begin position="22"/>
        <end position="484"/>
    </location>
</feature>
<dbReference type="GO" id="GO:0006508">
    <property type="term" value="P:proteolysis"/>
    <property type="evidence" value="ECO:0007669"/>
    <property type="project" value="InterPro"/>
</dbReference>
<dbReference type="EMBL" id="AY052477">
    <property type="protein sequence ID" value="AAL14214.1"/>
    <property type="molecule type" value="mRNA"/>
</dbReference>
<dbReference type="InterPro" id="IPR018114">
    <property type="entry name" value="TRYPSIN_HIS"/>
</dbReference>
<dbReference type="Pfam" id="PF00089">
    <property type="entry name" value="Trypsin"/>
    <property type="match status" value="2"/>
</dbReference>
<dbReference type="PROSITE" id="PS00134">
    <property type="entry name" value="TRYPSIN_HIS"/>
    <property type="match status" value="1"/>
</dbReference>
<reference evidence="6" key="1">
    <citation type="journal article" date="2003" name="Biochem. J.">
        <title>Echinococcus granulosus antigen 5 is closely related to proteases of the trypsin family.</title>
        <authorList>
            <person name="Lorenzo C."/>
            <person name="Salinas G."/>
            <person name="Brugnini A."/>
            <person name="Wernstedt C."/>
            <person name="Hellman U."/>
            <person name="Gonzalez-Sapienza G."/>
        </authorList>
    </citation>
    <scope>NUCLEOTIDE SEQUENCE</scope>
</reference>
<dbReference type="InterPro" id="IPR001254">
    <property type="entry name" value="Trypsin_dom"/>
</dbReference>
<dbReference type="InterPro" id="IPR043504">
    <property type="entry name" value="Peptidase_S1_PA_chymotrypsin"/>
</dbReference>
<dbReference type="GO" id="GO:0004252">
    <property type="term" value="F:serine-type endopeptidase activity"/>
    <property type="evidence" value="ECO:0007669"/>
    <property type="project" value="InterPro"/>
</dbReference>
<feature type="region of interest" description="Disordered" evidence="3">
    <location>
        <begin position="145"/>
        <end position="176"/>
    </location>
</feature>
<keyword evidence="4" id="KW-0732">Signal</keyword>
<evidence type="ECO:0000256" key="2">
    <source>
        <dbReference type="ARBA" id="ARBA00024195"/>
    </source>
</evidence>
<dbReference type="OrthoDB" id="10004439at2759"/>
<feature type="signal peptide" evidence="4">
    <location>
        <begin position="1"/>
        <end position="21"/>
    </location>
</feature>
<evidence type="ECO:0000313" key="6">
    <source>
        <dbReference type="EMBL" id="AAL14214.1"/>
    </source>
</evidence>
<evidence type="ECO:0000256" key="1">
    <source>
        <dbReference type="ARBA" id="ARBA00023157"/>
    </source>
</evidence>
<dbReference type="MEROPS" id="S01.315"/>
<dbReference type="AlphaFoldDB" id="A2MJI2"/>
<dbReference type="SMART" id="SM00020">
    <property type="entry name" value="Tryp_SPc"/>
    <property type="match status" value="1"/>
</dbReference>
<evidence type="ECO:0000256" key="3">
    <source>
        <dbReference type="SAM" id="MobiDB-lite"/>
    </source>
</evidence>
<accession>A2MJI2</accession>
<proteinExistence type="evidence at transcript level"/>
<comment type="similarity">
    <text evidence="2">Belongs to the peptidase S1 family. CLIP subfamily.</text>
</comment>
<organism evidence="6">
    <name type="scientific">Echinococcus granulosus</name>
    <name type="common">Hydatid tapeworm</name>
    <dbReference type="NCBI Taxonomy" id="6210"/>
    <lineage>
        <taxon>Eukaryota</taxon>
        <taxon>Metazoa</taxon>
        <taxon>Spiralia</taxon>
        <taxon>Lophotrochozoa</taxon>
        <taxon>Platyhelminthes</taxon>
        <taxon>Cestoda</taxon>
        <taxon>Eucestoda</taxon>
        <taxon>Cyclophyllidea</taxon>
        <taxon>Taeniidae</taxon>
        <taxon>Echinococcus</taxon>
        <taxon>Echinococcus granulosus group</taxon>
    </lineage>
</organism>
<dbReference type="PANTHER" id="PTHR24256">
    <property type="entry name" value="TRYPTASE-RELATED"/>
    <property type="match status" value="1"/>
</dbReference>
<evidence type="ECO:0000256" key="4">
    <source>
        <dbReference type="SAM" id="SignalP"/>
    </source>
</evidence>
<dbReference type="PROSITE" id="PS50240">
    <property type="entry name" value="TRYPSIN_DOM"/>
    <property type="match status" value="1"/>
</dbReference>
<dbReference type="SUPFAM" id="SSF50494">
    <property type="entry name" value="Trypsin-like serine proteases"/>
    <property type="match status" value="1"/>
</dbReference>
<feature type="domain" description="Peptidase S1" evidence="5">
    <location>
        <begin position="189"/>
        <end position="484"/>
    </location>
</feature>
<dbReference type="InterPro" id="IPR009003">
    <property type="entry name" value="Peptidase_S1_PA"/>
</dbReference>
<dbReference type="Gene3D" id="2.40.10.10">
    <property type="entry name" value="Trypsin-like serine proteases"/>
    <property type="match status" value="1"/>
</dbReference>
<keyword evidence="1" id="KW-1015">Disulfide bond</keyword>
<dbReference type="InterPro" id="IPR001314">
    <property type="entry name" value="Peptidase_S1A"/>
</dbReference>
<name>A2MJI2_ECHGR</name>